<accession>A0A9D4FVH7</accession>
<reference evidence="1" key="1">
    <citation type="journal article" date="2019" name="bioRxiv">
        <title>The Genome of the Zebra Mussel, Dreissena polymorpha: A Resource for Invasive Species Research.</title>
        <authorList>
            <person name="McCartney M.A."/>
            <person name="Auch B."/>
            <person name="Kono T."/>
            <person name="Mallez S."/>
            <person name="Zhang Y."/>
            <person name="Obille A."/>
            <person name="Becker A."/>
            <person name="Abrahante J.E."/>
            <person name="Garbe J."/>
            <person name="Badalamenti J.P."/>
            <person name="Herman A."/>
            <person name="Mangelson H."/>
            <person name="Liachko I."/>
            <person name="Sullivan S."/>
            <person name="Sone E.D."/>
            <person name="Koren S."/>
            <person name="Silverstein K.A.T."/>
            <person name="Beckman K.B."/>
            <person name="Gohl D.M."/>
        </authorList>
    </citation>
    <scope>NUCLEOTIDE SEQUENCE</scope>
    <source>
        <strain evidence="1">Duluth1</strain>
        <tissue evidence="1">Whole animal</tissue>
    </source>
</reference>
<keyword evidence="2" id="KW-1185">Reference proteome</keyword>
<evidence type="ECO:0000313" key="1">
    <source>
        <dbReference type="EMBL" id="KAH3805111.1"/>
    </source>
</evidence>
<sequence length="75" mass="8628">MVYLCSCVLQVYVNTSPVKVRRLFRSTWLRTLTSPRRSTWAFTPQSSGRKSSQVSREALWWTGLATPSVWLPPPD</sequence>
<gene>
    <name evidence="1" type="ORF">DPMN_133408</name>
</gene>
<organism evidence="1 2">
    <name type="scientific">Dreissena polymorpha</name>
    <name type="common">Zebra mussel</name>
    <name type="synonym">Mytilus polymorpha</name>
    <dbReference type="NCBI Taxonomy" id="45954"/>
    <lineage>
        <taxon>Eukaryota</taxon>
        <taxon>Metazoa</taxon>
        <taxon>Spiralia</taxon>
        <taxon>Lophotrochozoa</taxon>
        <taxon>Mollusca</taxon>
        <taxon>Bivalvia</taxon>
        <taxon>Autobranchia</taxon>
        <taxon>Heteroconchia</taxon>
        <taxon>Euheterodonta</taxon>
        <taxon>Imparidentia</taxon>
        <taxon>Neoheterodontei</taxon>
        <taxon>Myida</taxon>
        <taxon>Dreissenoidea</taxon>
        <taxon>Dreissenidae</taxon>
        <taxon>Dreissena</taxon>
    </lineage>
</organism>
<dbReference type="EMBL" id="JAIWYP010000006">
    <property type="protein sequence ID" value="KAH3805111.1"/>
    <property type="molecule type" value="Genomic_DNA"/>
</dbReference>
<comment type="caution">
    <text evidence="1">The sequence shown here is derived from an EMBL/GenBank/DDBJ whole genome shotgun (WGS) entry which is preliminary data.</text>
</comment>
<proteinExistence type="predicted"/>
<evidence type="ECO:0000313" key="2">
    <source>
        <dbReference type="Proteomes" id="UP000828390"/>
    </source>
</evidence>
<name>A0A9D4FVH7_DREPO</name>
<dbReference type="AlphaFoldDB" id="A0A9D4FVH7"/>
<reference evidence="1" key="2">
    <citation type="submission" date="2020-11" db="EMBL/GenBank/DDBJ databases">
        <authorList>
            <person name="McCartney M.A."/>
            <person name="Auch B."/>
            <person name="Kono T."/>
            <person name="Mallez S."/>
            <person name="Becker A."/>
            <person name="Gohl D.M."/>
            <person name="Silverstein K.A.T."/>
            <person name="Koren S."/>
            <person name="Bechman K.B."/>
            <person name="Herman A."/>
            <person name="Abrahante J.E."/>
            <person name="Garbe J."/>
        </authorList>
    </citation>
    <scope>NUCLEOTIDE SEQUENCE</scope>
    <source>
        <strain evidence="1">Duluth1</strain>
        <tissue evidence="1">Whole animal</tissue>
    </source>
</reference>
<protein>
    <submittedName>
        <fullName evidence="1">Uncharacterized protein</fullName>
    </submittedName>
</protein>
<dbReference type="Proteomes" id="UP000828390">
    <property type="component" value="Unassembled WGS sequence"/>
</dbReference>